<dbReference type="Proteomes" id="UP000682733">
    <property type="component" value="Unassembled WGS sequence"/>
</dbReference>
<comment type="caution">
    <text evidence="2">The sequence shown here is derived from an EMBL/GenBank/DDBJ whole genome shotgun (WGS) entry which is preliminary data.</text>
</comment>
<dbReference type="AlphaFoldDB" id="A0A8S2SEQ6"/>
<name>A0A8S2SEQ6_9BILA</name>
<evidence type="ECO:0000313" key="3">
    <source>
        <dbReference type="Proteomes" id="UP000682733"/>
    </source>
</evidence>
<evidence type="ECO:0000313" key="1">
    <source>
        <dbReference type="EMBL" id="CAF1413909.1"/>
    </source>
</evidence>
<reference evidence="2" key="1">
    <citation type="submission" date="2021-02" db="EMBL/GenBank/DDBJ databases">
        <authorList>
            <person name="Nowell W R."/>
        </authorList>
    </citation>
    <scope>NUCLEOTIDE SEQUENCE</scope>
</reference>
<dbReference type="EMBL" id="CAJNOK010027082">
    <property type="protein sequence ID" value="CAF1413909.1"/>
    <property type="molecule type" value="Genomic_DNA"/>
</dbReference>
<dbReference type="Proteomes" id="UP000677228">
    <property type="component" value="Unassembled WGS sequence"/>
</dbReference>
<protein>
    <submittedName>
        <fullName evidence="2">Uncharacterized protein</fullName>
    </submittedName>
</protein>
<accession>A0A8S2SEQ6</accession>
<dbReference type="EMBL" id="CAJOBA010048830">
    <property type="protein sequence ID" value="CAF4216948.1"/>
    <property type="molecule type" value="Genomic_DNA"/>
</dbReference>
<organism evidence="2 3">
    <name type="scientific">Didymodactylos carnosus</name>
    <dbReference type="NCBI Taxonomy" id="1234261"/>
    <lineage>
        <taxon>Eukaryota</taxon>
        <taxon>Metazoa</taxon>
        <taxon>Spiralia</taxon>
        <taxon>Gnathifera</taxon>
        <taxon>Rotifera</taxon>
        <taxon>Eurotatoria</taxon>
        <taxon>Bdelloidea</taxon>
        <taxon>Philodinida</taxon>
        <taxon>Philodinidae</taxon>
        <taxon>Didymodactylos</taxon>
    </lineage>
</organism>
<sequence length="49" mass="5426">MADTTDALTTAVKSLSKSNMEETTDIVMDDTFFDMTPADEYDVSQLDTN</sequence>
<gene>
    <name evidence="1" type="ORF">OVA965_LOCUS33463</name>
    <name evidence="2" type="ORF">TMI583_LOCUS34353</name>
</gene>
<evidence type="ECO:0000313" key="2">
    <source>
        <dbReference type="EMBL" id="CAF4216948.1"/>
    </source>
</evidence>
<feature type="non-terminal residue" evidence="2">
    <location>
        <position position="49"/>
    </location>
</feature>
<proteinExistence type="predicted"/>